<sequence length="234" mass="25411">VEIHGSDQRFPVHRVYCVGRNYADHVREMGGDPNMSQPIFFTKPANVIVPTNTKIPYPLATTNLHYEVELVVAIGQEGAKIPIAKASDYIFGYATGIDLTRRDLQNLSKDKGLPWDTAKALDQGAPISAITPIRNISSGGDDDDDDSSSFSLDATSKISLTVNGEPKQEGTLNQMIWTVEEVISHLSHMFTLQPGDLIYTGTPKGVGPIVAGDHVKAMIEGLETVEMTLTKSDT</sequence>
<dbReference type="Proteomes" id="UP001295423">
    <property type="component" value="Unassembled WGS sequence"/>
</dbReference>
<feature type="domain" description="Fumarylacetoacetase-like C-terminal" evidence="3">
    <location>
        <begin position="15"/>
        <end position="229"/>
    </location>
</feature>
<dbReference type="InterPro" id="IPR011234">
    <property type="entry name" value="Fumarylacetoacetase-like_C"/>
</dbReference>
<dbReference type="PANTHER" id="PTHR11820">
    <property type="entry name" value="ACYLPYRUVASE"/>
    <property type="match status" value="1"/>
</dbReference>
<keyword evidence="5" id="KW-1185">Reference proteome</keyword>
<dbReference type="EMBL" id="CAKOGP040000467">
    <property type="protein sequence ID" value="CAJ1935385.1"/>
    <property type="molecule type" value="Genomic_DNA"/>
</dbReference>
<gene>
    <name evidence="4" type="ORF">CYCCA115_LOCUS4720</name>
</gene>
<protein>
    <recommendedName>
        <fullName evidence="3">Fumarylacetoacetase-like C-terminal domain-containing protein</fullName>
    </recommendedName>
</protein>
<dbReference type="GO" id="GO:0046872">
    <property type="term" value="F:metal ion binding"/>
    <property type="evidence" value="ECO:0007669"/>
    <property type="project" value="UniProtKB-KW"/>
</dbReference>
<keyword evidence="2" id="KW-0479">Metal-binding</keyword>
<feature type="non-terminal residue" evidence="4">
    <location>
        <position position="1"/>
    </location>
</feature>
<evidence type="ECO:0000259" key="3">
    <source>
        <dbReference type="Pfam" id="PF01557"/>
    </source>
</evidence>
<dbReference type="GO" id="GO:0018773">
    <property type="term" value="F:acetylpyruvate hydrolase activity"/>
    <property type="evidence" value="ECO:0007669"/>
    <property type="project" value="TreeGrafter"/>
</dbReference>
<dbReference type="Gene3D" id="3.90.850.10">
    <property type="entry name" value="Fumarylacetoacetase-like, C-terminal domain"/>
    <property type="match status" value="1"/>
</dbReference>
<organism evidence="4 5">
    <name type="scientific">Cylindrotheca closterium</name>
    <dbReference type="NCBI Taxonomy" id="2856"/>
    <lineage>
        <taxon>Eukaryota</taxon>
        <taxon>Sar</taxon>
        <taxon>Stramenopiles</taxon>
        <taxon>Ochrophyta</taxon>
        <taxon>Bacillariophyta</taxon>
        <taxon>Bacillariophyceae</taxon>
        <taxon>Bacillariophycidae</taxon>
        <taxon>Bacillariales</taxon>
        <taxon>Bacillariaceae</taxon>
        <taxon>Cylindrotheca</taxon>
    </lineage>
</organism>
<evidence type="ECO:0000313" key="4">
    <source>
        <dbReference type="EMBL" id="CAJ1935385.1"/>
    </source>
</evidence>
<evidence type="ECO:0000256" key="2">
    <source>
        <dbReference type="ARBA" id="ARBA00022723"/>
    </source>
</evidence>
<comment type="similarity">
    <text evidence="1">Belongs to the FAH family.</text>
</comment>
<dbReference type="Pfam" id="PF01557">
    <property type="entry name" value="FAA_hydrolase"/>
    <property type="match status" value="1"/>
</dbReference>
<dbReference type="AlphaFoldDB" id="A0AAD2CKG3"/>
<dbReference type="PANTHER" id="PTHR11820:SF90">
    <property type="entry name" value="FLUTATHIONE S-TRANSFERASE"/>
    <property type="match status" value="1"/>
</dbReference>
<name>A0AAD2CKG3_9STRA</name>
<evidence type="ECO:0000313" key="5">
    <source>
        <dbReference type="Proteomes" id="UP001295423"/>
    </source>
</evidence>
<reference evidence="4" key="1">
    <citation type="submission" date="2023-08" db="EMBL/GenBank/DDBJ databases">
        <authorList>
            <person name="Audoor S."/>
            <person name="Bilcke G."/>
        </authorList>
    </citation>
    <scope>NUCLEOTIDE SEQUENCE</scope>
</reference>
<accession>A0AAD2CKG3</accession>
<dbReference type="SUPFAM" id="SSF56529">
    <property type="entry name" value="FAH"/>
    <property type="match status" value="1"/>
</dbReference>
<dbReference type="InterPro" id="IPR036663">
    <property type="entry name" value="Fumarylacetoacetase_C_sf"/>
</dbReference>
<comment type="caution">
    <text evidence="4">The sequence shown here is derived from an EMBL/GenBank/DDBJ whole genome shotgun (WGS) entry which is preliminary data.</text>
</comment>
<proteinExistence type="inferred from homology"/>
<evidence type="ECO:0000256" key="1">
    <source>
        <dbReference type="ARBA" id="ARBA00010211"/>
    </source>
</evidence>